<protein>
    <submittedName>
        <fullName evidence="7">Cytochrome c</fullName>
    </submittedName>
</protein>
<accession>A0A327Q9D5</accession>
<evidence type="ECO:0000256" key="4">
    <source>
        <dbReference type="PROSITE-ProRule" id="PRU00433"/>
    </source>
</evidence>
<dbReference type="SUPFAM" id="SSF46626">
    <property type="entry name" value="Cytochrome c"/>
    <property type="match status" value="2"/>
</dbReference>
<keyword evidence="8" id="KW-1185">Reference proteome</keyword>
<evidence type="ECO:0000313" key="7">
    <source>
        <dbReference type="EMBL" id="RAJ00494.1"/>
    </source>
</evidence>
<keyword evidence="3 4" id="KW-0408">Iron</keyword>
<keyword evidence="2 4" id="KW-0479">Metal-binding</keyword>
<dbReference type="InterPro" id="IPR009056">
    <property type="entry name" value="Cyt_c-like_dom"/>
</dbReference>
<dbReference type="GO" id="GO:0046872">
    <property type="term" value="F:metal ion binding"/>
    <property type="evidence" value="ECO:0007669"/>
    <property type="project" value="UniProtKB-KW"/>
</dbReference>
<evidence type="ECO:0000256" key="2">
    <source>
        <dbReference type="ARBA" id="ARBA00022723"/>
    </source>
</evidence>
<dbReference type="Gene3D" id="1.10.760.10">
    <property type="entry name" value="Cytochrome c-like domain"/>
    <property type="match status" value="2"/>
</dbReference>
<dbReference type="GO" id="GO:0020037">
    <property type="term" value="F:heme binding"/>
    <property type="evidence" value="ECO:0007669"/>
    <property type="project" value="InterPro"/>
</dbReference>
<evidence type="ECO:0000256" key="3">
    <source>
        <dbReference type="ARBA" id="ARBA00023004"/>
    </source>
</evidence>
<dbReference type="OrthoDB" id="9809720at2"/>
<dbReference type="PANTHER" id="PTHR35008">
    <property type="entry name" value="BLL4482 PROTEIN-RELATED"/>
    <property type="match status" value="1"/>
</dbReference>
<dbReference type="EMBL" id="QLLL01000008">
    <property type="protein sequence ID" value="RAJ00494.1"/>
    <property type="molecule type" value="Genomic_DNA"/>
</dbReference>
<reference evidence="7 8" key="1">
    <citation type="submission" date="2018-06" db="EMBL/GenBank/DDBJ databases">
        <title>Genomic Encyclopedia of Archaeal and Bacterial Type Strains, Phase II (KMG-II): from individual species to whole genera.</title>
        <authorList>
            <person name="Goeker M."/>
        </authorList>
    </citation>
    <scope>NUCLEOTIDE SEQUENCE [LARGE SCALE GENOMIC DNA]</scope>
    <source>
        <strain evidence="7 8">DSM 23857</strain>
    </source>
</reference>
<proteinExistence type="predicted"/>
<dbReference type="RefSeq" id="WP_111599605.1">
    <property type="nucleotide sequence ID" value="NZ_QLLL01000008.1"/>
</dbReference>
<evidence type="ECO:0000256" key="5">
    <source>
        <dbReference type="SAM" id="Phobius"/>
    </source>
</evidence>
<keyword evidence="1 4" id="KW-0349">Heme</keyword>
<gene>
    <name evidence="7" type="ORF">LX64_04201</name>
</gene>
<evidence type="ECO:0000313" key="8">
    <source>
        <dbReference type="Proteomes" id="UP000249547"/>
    </source>
</evidence>
<dbReference type="Proteomes" id="UP000249547">
    <property type="component" value="Unassembled WGS sequence"/>
</dbReference>
<dbReference type="InterPro" id="IPR051459">
    <property type="entry name" value="Cytochrome_c-type_DH"/>
</dbReference>
<organism evidence="7 8">
    <name type="scientific">Chitinophaga skermanii</name>
    <dbReference type="NCBI Taxonomy" id="331697"/>
    <lineage>
        <taxon>Bacteria</taxon>
        <taxon>Pseudomonadati</taxon>
        <taxon>Bacteroidota</taxon>
        <taxon>Chitinophagia</taxon>
        <taxon>Chitinophagales</taxon>
        <taxon>Chitinophagaceae</taxon>
        <taxon>Chitinophaga</taxon>
    </lineage>
</organism>
<keyword evidence="5" id="KW-0812">Transmembrane</keyword>
<dbReference type="PROSITE" id="PS51007">
    <property type="entry name" value="CYTC"/>
    <property type="match status" value="2"/>
</dbReference>
<name>A0A327Q9D5_9BACT</name>
<dbReference type="InterPro" id="IPR036909">
    <property type="entry name" value="Cyt_c-like_dom_sf"/>
</dbReference>
<keyword evidence="5" id="KW-1133">Transmembrane helix</keyword>
<evidence type="ECO:0000256" key="1">
    <source>
        <dbReference type="ARBA" id="ARBA00022617"/>
    </source>
</evidence>
<dbReference type="AlphaFoldDB" id="A0A327Q9D5"/>
<sequence length="323" mass="35352">MKKALKVLGYIFLVIIILVTGSITYAKFVLPSVGDAPNLKVDITPERVERGKYLANAVAVCMDCHSTRDWSKFAGPMAPGSLGKGGDRFGSEMGIPGTVHIKNITPYNLATWTDGEIYRAITTGVTKSGDVIFPIMPYKSYAQMDPEDVYDIIAYLRSLPAVPNEVPTSTLDFPVNFIIRTVPSAANPMSKPSQQDTVAWGKYLTTISACNDCHNTMKGNDPIPGMAFAGGRTFPMPCGNVQASNITPANSGIKNWTREMFIARFKAYADSSYQSPTLTPQDFNTPMPWMMLSKMSEEDLGAIYTYLQTVPAVENKVTKLATR</sequence>
<keyword evidence="5" id="KW-0472">Membrane</keyword>
<feature type="domain" description="Cytochrome c" evidence="6">
    <location>
        <begin position="46"/>
        <end position="160"/>
    </location>
</feature>
<feature type="transmembrane region" description="Helical" evidence="5">
    <location>
        <begin position="7"/>
        <end position="30"/>
    </location>
</feature>
<feature type="domain" description="Cytochrome c" evidence="6">
    <location>
        <begin position="195"/>
        <end position="311"/>
    </location>
</feature>
<dbReference type="PANTHER" id="PTHR35008:SF4">
    <property type="entry name" value="BLL4482 PROTEIN"/>
    <property type="match status" value="1"/>
</dbReference>
<evidence type="ECO:0000259" key="6">
    <source>
        <dbReference type="PROSITE" id="PS51007"/>
    </source>
</evidence>
<comment type="caution">
    <text evidence="7">The sequence shown here is derived from an EMBL/GenBank/DDBJ whole genome shotgun (WGS) entry which is preliminary data.</text>
</comment>
<dbReference type="GO" id="GO:0009055">
    <property type="term" value="F:electron transfer activity"/>
    <property type="evidence" value="ECO:0007669"/>
    <property type="project" value="InterPro"/>
</dbReference>